<dbReference type="SUPFAM" id="SSF46785">
    <property type="entry name" value="Winged helix' DNA-binding domain"/>
    <property type="match status" value="1"/>
</dbReference>
<dbReference type="GO" id="GO:0006351">
    <property type="term" value="P:DNA-templated transcription"/>
    <property type="evidence" value="ECO:0007669"/>
    <property type="project" value="TreeGrafter"/>
</dbReference>
<evidence type="ECO:0000259" key="5">
    <source>
        <dbReference type="PROSITE" id="PS50931"/>
    </source>
</evidence>
<protein>
    <submittedName>
        <fullName evidence="6">HTH-type transcriptional activator AmpR</fullName>
    </submittedName>
</protein>
<dbReference type="Gene3D" id="1.10.10.10">
    <property type="entry name" value="Winged helix-like DNA-binding domain superfamily/Winged helix DNA-binding domain"/>
    <property type="match status" value="1"/>
</dbReference>
<dbReference type="PANTHER" id="PTHR30537">
    <property type="entry name" value="HTH-TYPE TRANSCRIPTIONAL REGULATOR"/>
    <property type="match status" value="1"/>
</dbReference>
<keyword evidence="2" id="KW-0805">Transcription regulation</keyword>
<dbReference type="InterPro" id="IPR036388">
    <property type="entry name" value="WH-like_DNA-bd_sf"/>
</dbReference>
<dbReference type="GO" id="GO:0043565">
    <property type="term" value="F:sequence-specific DNA binding"/>
    <property type="evidence" value="ECO:0007669"/>
    <property type="project" value="TreeGrafter"/>
</dbReference>
<dbReference type="InterPro" id="IPR036390">
    <property type="entry name" value="WH_DNA-bd_sf"/>
</dbReference>
<dbReference type="EMBL" id="CAADJE010000001">
    <property type="protein sequence ID" value="VFS55647.1"/>
    <property type="molecule type" value="Genomic_DNA"/>
</dbReference>
<keyword evidence="3" id="KW-0238">DNA-binding</keyword>
<sequence length="136" mass="14506">MVSLNVSLTQHKKLTAMSMPPLYALRAFETAARLGSFSKAAAALHVTPGAISRHISTLEAWFDCRLFTRQGPKVELTDAGRQLASALAENFAAIDSACQTLRHQAGKLRLKSPSTLTIALAAGCVAALSANTIRDR</sequence>
<feature type="domain" description="HTH lysR-type" evidence="5">
    <location>
        <begin position="20"/>
        <end position="77"/>
    </location>
</feature>
<evidence type="ECO:0000256" key="3">
    <source>
        <dbReference type="ARBA" id="ARBA00023125"/>
    </source>
</evidence>
<dbReference type="Proteomes" id="UP000345637">
    <property type="component" value="Unassembled WGS sequence"/>
</dbReference>
<dbReference type="PANTHER" id="PTHR30537:SF26">
    <property type="entry name" value="GLYCINE CLEAVAGE SYSTEM TRANSCRIPTIONAL ACTIVATOR"/>
    <property type="match status" value="1"/>
</dbReference>
<accession>A0A485A2N3</accession>
<dbReference type="PRINTS" id="PR00039">
    <property type="entry name" value="HTHLYSR"/>
</dbReference>
<comment type="similarity">
    <text evidence="1">Belongs to the LysR transcriptional regulatory family.</text>
</comment>
<dbReference type="InterPro" id="IPR000847">
    <property type="entry name" value="LysR_HTH_N"/>
</dbReference>
<dbReference type="FunFam" id="1.10.10.10:FF:000001">
    <property type="entry name" value="LysR family transcriptional regulator"/>
    <property type="match status" value="1"/>
</dbReference>
<dbReference type="PROSITE" id="PS50931">
    <property type="entry name" value="HTH_LYSR"/>
    <property type="match status" value="1"/>
</dbReference>
<dbReference type="Pfam" id="PF00126">
    <property type="entry name" value="HTH_1"/>
    <property type="match status" value="1"/>
</dbReference>
<evidence type="ECO:0000256" key="2">
    <source>
        <dbReference type="ARBA" id="ARBA00023015"/>
    </source>
</evidence>
<name>A0A485A2N3_RAOPL</name>
<dbReference type="AlphaFoldDB" id="A0A485A2N3"/>
<evidence type="ECO:0000313" key="7">
    <source>
        <dbReference type="Proteomes" id="UP000345637"/>
    </source>
</evidence>
<reference evidence="6 7" key="1">
    <citation type="submission" date="2019-03" db="EMBL/GenBank/DDBJ databases">
        <authorList>
            <consortium name="Pathogen Informatics"/>
        </authorList>
    </citation>
    <scope>NUCLEOTIDE SEQUENCE [LARGE SCALE GENOMIC DNA]</scope>
    <source>
        <strain evidence="6 7">NCTC12998</strain>
    </source>
</reference>
<proteinExistence type="inferred from homology"/>
<gene>
    <name evidence="6" type="primary">ampR</name>
    <name evidence="6" type="ORF">NCTC12998_00209</name>
</gene>
<evidence type="ECO:0000256" key="1">
    <source>
        <dbReference type="ARBA" id="ARBA00009437"/>
    </source>
</evidence>
<organism evidence="6 7">
    <name type="scientific">Raoultella planticola</name>
    <name type="common">Klebsiella planticola</name>
    <dbReference type="NCBI Taxonomy" id="575"/>
    <lineage>
        <taxon>Bacteria</taxon>
        <taxon>Pseudomonadati</taxon>
        <taxon>Pseudomonadota</taxon>
        <taxon>Gammaproteobacteria</taxon>
        <taxon>Enterobacterales</taxon>
        <taxon>Enterobacteriaceae</taxon>
        <taxon>Klebsiella/Raoultella group</taxon>
        <taxon>Raoultella</taxon>
    </lineage>
</organism>
<dbReference type="GO" id="GO:0003700">
    <property type="term" value="F:DNA-binding transcription factor activity"/>
    <property type="evidence" value="ECO:0007669"/>
    <property type="project" value="InterPro"/>
</dbReference>
<dbReference type="InterPro" id="IPR058163">
    <property type="entry name" value="LysR-type_TF_proteobact-type"/>
</dbReference>
<evidence type="ECO:0000256" key="4">
    <source>
        <dbReference type="ARBA" id="ARBA00023163"/>
    </source>
</evidence>
<evidence type="ECO:0000313" key="6">
    <source>
        <dbReference type="EMBL" id="VFS55647.1"/>
    </source>
</evidence>
<keyword evidence="4" id="KW-0804">Transcription</keyword>